<dbReference type="Proteomes" id="UP001176941">
    <property type="component" value="Chromosome 30"/>
</dbReference>
<evidence type="ECO:0000313" key="2">
    <source>
        <dbReference type="Proteomes" id="UP001176941"/>
    </source>
</evidence>
<organism evidence="1 2">
    <name type="scientific">Rangifer tarandus platyrhynchus</name>
    <name type="common">Svalbard reindeer</name>
    <dbReference type="NCBI Taxonomy" id="3082113"/>
    <lineage>
        <taxon>Eukaryota</taxon>
        <taxon>Metazoa</taxon>
        <taxon>Chordata</taxon>
        <taxon>Craniata</taxon>
        <taxon>Vertebrata</taxon>
        <taxon>Euteleostomi</taxon>
        <taxon>Mammalia</taxon>
        <taxon>Eutheria</taxon>
        <taxon>Laurasiatheria</taxon>
        <taxon>Artiodactyla</taxon>
        <taxon>Ruminantia</taxon>
        <taxon>Pecora</taxon>
        <taxon>Cervidae</taxon>
        <taxon>Odocoileinae</taxon>
        <taxon>Rangifer</taxon>
    </lineage>
</organism>
<evidence type="ECO:0000313" key="1">
    <source>
        <dbReference type="EMBL" id="CAI9171227.1"/>
    </source>
</evidence>
<dbReference type="EMBL" id="OX459966">
    <property type="protein sequence ID" value="CAI9171227.1"/>
    <property type="molecule type" value="Genomic_DNA"/>
</dbReference>
<gene>
    <name evidence="1" type="ORF">MRATA1EN1_LOCUS20189</name>
</gene>
<name>A0ABN8ZBG5_RANTA</name>
<proteinExistence type="predicted"/>
<sequence length="101" mass="10675">MCYISKAILNNSSVVQVKAHKLAPKLNTHIPLGGFPGGSVVKNLDVNAGDASLTPGLRRSLGGGHGNPILYSCLKNPMDRGDWQAAVHGVTQLRGHTHTQL</sequence>
<keyword evidence="2" id="KW-1185">Reference proteome</keyword>
<accession>A0ABN8ZBG5</accession>
<reference evidence="1" key="1">
    <citation type="submission" date="2023-04" db="EMBL/GenBank/DDBJ databases">
        <authorList>
            <consortium name="ELIXIR-Norway"/>
        </authorList>
    </citation>
    <scope>NUCLEOTIDE SEQUENCE [LARGE SCALE GENOMIC DNA]</scope>
</reference>
<protein>
    <submittedName>
        <fullName evidence="1">Uncharacterized protein</fullName>
    </submittedName>
</protein>